<name>A0A7R8ZYW2_9CRUS</name>
<dbReference type="EMBL" id="LR899662">
    <property type="protein sequence ID" value="CAD7241529.1"/>
    <property type="molecule type" value="Genomic_DNA"/>
</dbReference>
<reference evidence="1" key="1">
    <citation type="submission" date="2020-11" db="EMBL/GenBank/DDBJ databases">
        <authorList>
            <person name="Tran Van P."/>
        </authorList>
    </citation>
    <scope>NUCLEOTIDE SEQUENCE</scope>
</reference>
<dbReference type="SUPFAM" id="SSF47113">
    <property type="entry name" value="Histone-fold"/>
    <property type="match status" value="1"/>
</dbReference>
<dbReference type="EMBL" id="CAJPEV010000145">
    <property type="protein sequence ID" value="CAG0881344.1"/>
    <property type="molecule type" value="Genomic_DNA"/>
</dbReference>
<protein>
    <submittedName>
        <fullName evidence="1">Uncharacterized protein</fullName>
    </submittedName>
</protein>
<gene>
    <name evidence="1" type="ORF">DSTB1V02_LOCUS1517</name>
</gene>
<evidence type="ECO:0000313" key="1">
    <source>
        <dbReference type="EMBL" id="CAD7241529.1"/>
    </source>
</evidence>
<keyword evidence="2" id="KW-1185">Reference proteome</keyword>
<dbReference type="CDD" id="cd22914">
    <property type="entry name" value="HFD_SOS1_rpt1"/>
    <property type="match status" value="1"/>
</dbReference>
<dbReference type="Proteomes" id="UP000677054">
    <property type="component" value="Unassembled WGS sequence"/>
</dbReference>
<dbReference type="InterPro" id="IPR009072">
    <property type="entry name" value="Histone-fold"/>
</dbReference>
<proteinExistence type="predicted"/>
<accession>A0A7R8ZYW2</accession>
<dbReference type="GO" id="GO:0046982">
    <property type="term" value="F:protein heterodimerization activity"/>
    <property type="evidence" value="ECO:0007669"/>
    <property type="project" value="InterPro"/>
</dbReference>
<sequence length="169" mass="18556">MLPTATSNCDSSSNNDTLSKCRGIFTSSLQKVLEQVHPLLTATPHALAHVEGLILQLLEILCAAPSPHTVADIEERVQHNFPNPLDKWAIRDAKDALEKGKKKSSLVLPVDKVHHLLQRVSSPYITLMTASVFKSFSSCGANTYLRDDFGSTEVHFSDNYGDDPSYPGH</sequence>
<dbReference type="OrthoDB" id="546434at2759"/>
<evidence type="ECO:0000313" key="2">
    <source>
        <dbReference type="Proteomes" id="UP000677054"/>
    </source>
</evidence>
<dbReference type="Gene3D" id="1.10.20.10">
    <property type="entry name" value="Histone, subunit A"/>
    <property type="match status" value="1"/>
</dbReference>
<organism evidence="1">
    <name type="scientific">Darwinula stevensoni</name>
    <dbReference type="NCBI Taxonomy" id="69355"/>
    <lineage>
        <taxon>Eukaryota</taxon>
        <taxon>Metazoa</taxon>
        <taxon>Ecdysozoa</taxon>
        <taxon>Arthropoda</taxon>
        <taxon>Crustacea</taxon>
        <taxon>Oligostraca</taxon>
        <taxon>Ostracoda</taxon>
        <taxon>Podocopa</taxon>
        <taxon>Podocopida</taxon>
        <taxon>Darwinulocopina</taxon>
        <taxon>Darwinuloidea</taxon>
        <taxon>Darwinulidae</taxon>
        <taxon>Darwinula</taxon>
    </lineage>
</organism>
<dbReference type="AlphaFoldDB" id="A0A7R8ZYW2"/>